<dbReference type="InterPro" id="IPR045843">
    <property type="entry name" value="IND-like"/>
</dbReference>
<keyword evidence="5" id="KW-0539">Nucleus</keyword>
<feature type="domain" description="BHLH" evidence="6">
    <location>
        <begin position="1"/>
        <end position="47"/>
    </location>
</feature>
<dbReference type="InterPro" id="IPR011598">
    <property type="entry name" value="bHLH_dom"/>
</dbReference>
<dbReference type="InterPro" id="IPR036638">
    <property type="entry name" value="HLH_DNA-bd_sf"/>
</dbReference>
<evidence type="ECO:0000256" key="5">
    <source>
        <dbReference type="ARBA" id="ARBA00023242"/>
    </source>
</evidence>
<gene>
    <name evidence="7" type="ORF">SO802_029359</name>
</gene>
<sequence>MPQSKLARRRHQKLSEKTQSLQRLMPWDTKMDMATVMDLATMMRCLCRAIGFAPKANFPTAFHISYISGSGIDK</sequence>
<dbReference type="GO" id="GO:0005634">
    <property type="term" value="C:nucleus"/>
    <property type="evidence" value="ECO:0007669"/>
    <property type="project" value="UniProtKB-SubCell"/>
</dbReference>
<dbReference type="GO" id="GO:0003700">
    <property type="term" value="F:DNA-binding transcription factor activity"/>
    <property type="evidence" value="ECO:0007669"/>
    <property type="project" value="InterPro"/>
</dbReference>
<evidence type="ECO:0000256" key="3">
    <source>
        <dbReference type="ARBA" id="ARBA00023125"/>
    </source>
</evidence>
<dbReference type="GO" id="GO:0046983">
    <property type="term" value="F:protein dimerization activity"/>
    <property type="evidence" value="ECO:0007669"/>
    <property type="project" value="InterPro"/>
</dbReference>
<keyword evidence="3" id="KW-0238">DNA-binding</keyword>
<evidence type="ECO:0000313" key="7">
    <source>
        <dbReference type="EMBL" id="KAK9989120.1"/>
    </source>
</evidence>
<accession>A0AAW2BSW9</accession>
<keyword evidence="8" id="KW-1185">Reference proteome</keyword>
<dbReference type="PANTHER" id="PTHR45914">
    <property type="entry name" value="TRANSCRIPTION FACTOR HEC3-RELATED"/>
    <property type="match status" value="1"/>
</dbReference>
<evidence type="ECO:0000256" key="1">
    <source>
        <dbReference type="ARBA" id="ARBA00004123"/>
    </source>
</evidence>
<keyword evidence="2" id="KW-0805">Transcription regulation</keyword>
<evidence type="ECO:0000313" key="8">
    <source>
        <dbReference type="Proteomes" id="UP001459277"/>
    </source>
</evidence>
<comment type="caution">
    <text evidence="7">The sequence shown here is derived from an EMBL/GenBank/DDBJ whole genome shotgun (WGS) entry which is preliminary data.</text>
</comment>
<dbReference type="AlphaFoldDB" id="A0AAW2BSW9"/>
<dbReference type="GO" id="GO:0003677">
    <property type="term" value="F:DNA binding"/>
    <property type="evidence" value="ECO:0007669"/>
    <property type="project" value="UniProtKB-KW"/>
</dbReference>
<organism evidence="7 8">
    <name type="scientific">Lithocarpus litseifolius</name>
    <dbReference type="NCBI Taxonomy" id="425828"/>
    <lineage>
        <taxon>Eukaryota</taxon>
        <taxon>Viridiplantae</taxon>
        <taxon>Streptophyta</taxon>
        <taxon>Embryophyta</taxon>
        <taxon>Tracheophyta</taxon>
        <taxon>Spermatophyta</taxon>
        <taxon>Magnoliopsida</taxon>
        <taxon>eudicotyledons</taxon>
        <taxon>Gunneridae</taxon>
        <taxon>Pentapetalae</taxon>
        <taxon>rosids</taxon>
        <taxon>fabids</taxon>
        <taxon>Fagales</taxon>
        <taxon>Fagaceae</taxon>
        <taxon>Lithocarpus</taxon>
    </lineage>
</organism>
<evidence type="ECO:0000256" key="2">
    <source>
        <dbReference type="ARBA" id="ARBA00023015"/>
    </source>
</evidence>
<name>A0AAW2BSW9_9ROSI</name>
<dbReference type="PROSITE" id="PS50888">
    <property type="entry name" value="BHLH"/>
    <property type="match status" value="1"/>
</dbReference>
<proteinExistence type="predicted"/>
<protein>
    <recommendedName>
        <fullName evidence="6">BHLH domain-containing protein</fullName>
    </recommendedName>
</protein>
<reference evidence="7 8" key="1">
    <citation type="submission" date="2024-01" db="EMBL/GenBank/DDBJ databases">
        <title>A telomere-to-telomere, gap-free genome of sweet tea (Lithocarpus litseifolius).</title>
        <authorList>
            <person name="Zhou J."/>
        </authorList>
    </citation>
    <scope>NUCLEOTIDE SEQUENCE [LARGE SCALE GENOMIC DNA]</scope>
    <source>
        <strain evidence="7">Zhou-2022a</strain>
        <tissue evidence="7">Leaf</tissue>
    </source>
</reference>
<evidence type="ECO:0000256" key="4">
    <source>
        <dbReference type="ARBA" id="ARBA00023163"/>
    </source>
</evidence>
<dbReference type="Proteomes" id="UP001459277">
    <property type="component" value="Unassembled WGS sequence"/>
</dbReference>
<dbReference type="PANTHER" id="PTHR45914:SF24">
    <property type="entry name" value="BHLH DOMAIN-CONTAINING PROTEIN"/>
    <property type="match status" value="1"/>
</dbReference>
<dbReference type="EMBL" id="JAZDWU010000010">
    <property type="protein sequence ID" value="KAK9989120.1"/>
    <property type="molecule type" value="Genomic_DNA"/>
</dbReference>
<dbReference type="SUPFAM" id="SSF47459">
    <property type="entry name" value="HLH, helix-loop-helix DNA-binding domain"/>
    <property type="match status" value="1"/>
</dbReference>
<comment type="subcellular location">
    <subcellularLocation>
        <location evidence="1">Nucleus</location>
    </subcellularLocation>
</comment>
<evidence type="ECO:0000259" key="6">
    <source>
        <dbReference type="PROSITE" id="PS50888"/>
    </source>
</evidence>
<keyword evidence="4" id="KW-0804">Transcription</keyword>